<comment type="caution">
    <text evidence="2">The sequence shown here is derived from an EMBL/GenBank/DDBJ whole genome shotgun (WGS) entry which is preliminary data.</text>
</comment>
<dbReference type="Proteomes" id="UP000571950">
    <property type="component" value="Unassembled WGS sequence"/>
</dbReference>
<dbReference type="SUPFAM" id="SSF53474">
    <property type="entry name" value="alpha/beta-Hydrolases"/>
    <property type="match status" value="1"/>
</dbReference>
<dbReference type="PANTHER" id="PTHR46623">
    <property type="entry name" value="CARBOXYMETHYLENEBUTENOLIDASE-RELATED"/>
    <property type="match status" value="1"/>
</dbReference>
<dbReference type="EMBL" id="JACIDT010000002">
    <property type="protein sequence ID" value="MBB3925088.1"/>
    <property type="molecule type" value="Genomic_DNA"/>
</dbReference>
<dbReference type="Gene3D" id="3.40.50.1820">
    <property type="entry name" value="alpha/beta hydrolase"/>
    <property type="match status" value="1"/>
</dbReference>
<proteinExistence type="predicted"/>
<organism evidence="2 3">
    <name type="scientific">Sphingobium jiangsuense</name>
    <dbReference type="NCBI Taxonomy" id="870476"/>
    <lineage>
        <taxon>Bacteria</taxon>
        <taxon>Pseudomonadati</taxon>
        <taxon>Pseudomonadota</taxon>
        <taxon>Alphaproteobacteria</taxon>
        <taxon>Sphingomonadales</taxon>
        <taxon>Sphingomonadaceae</taxon>
        <taxon>Sphingobium</taxon>
    </lineage>
</organism>
<sequence>MCDEYSEAENARWLTARQGIDRRQFGLAGASAAALALFPGCASGADKRAELETASRTVKIPTPHGTADAFFAYPVQGKRPAVIMWPDIAGLREAYEVMGRRLAAAGYAVLVVNQYYRSAPAPILKDFAEWRSEAGQARLKPMIAAIDPAATVSDAGAFVDWLDRQAEVDTGHKIGSCGYCMGGPFTIRTALARPDRVGAAASFHGANMVNDTPDSPHKQFAKIKAALLIAIAQNDDERQPDAKNVLKASAQAAGLPAEIEVYPAQHGWCTIDSPVYDPVQAEKAWARMLATYEANL</sequence>
<dbReference type="AlphaFoldDB" id="A0A7W6BM19"/>
<keyword evidence="2" id="KW-0378">Hydrolase</keyword>
<dbReference type="RefSeq" id="WP_188070642.1">
    <property type="nucleotide sequence ID" value="NZ_BSPS01000022.1"/>
</dbReference>
<name>A0A7W6BM19_9SPHN</name>
<keyword evidence="3" id="KW-1185">Reference proteome</keyword>
<dbReference type="EC" id="3.1.1.45" evidence="2"/>
<evidence type="ECO:0000313" key="2">
    <source>
        <dbReference type="EMBL" id="MBB3925088.1"/>
    </source>
</evidence>
<evidence type="ECO:0000313" key="3">
    <source>
        <dbReference type="Proteomes" id="UP000571950"/>
    </source>
</evidence>
<dbReference type="PANTHER" id="PTHR46623:SF10">
    <property type="entry name" value="CARBOXYMETHYLENEBUTENOLIDASE HOMOLOG"/>
    <property type="match status" value="1"/>
</dbReference>
<accession>A0A7W6BM19</accession>
<feature type="domain" description="Dienelactone hydrolase" evidence="1">
    <location>
        <begin position="68"/>
        <end position="292"/>
    </location>
</feature>
<dbReference type="InterPro" id="IPR002925">
    <property type="entry name" value="Dienelactn_hydro"/>
</dbReference>
<protein>
    <submittedName>
        <fullName evidence="2">Carboxymethylenebutenolidase</fullName>
        <ecNumber evidence="2">3.1.1.45</ecNumber>
    </submittedName>
</protein>
<dbReference type="InterPro" id="IPR051049">
    <property type="entry name" value="Dienelactone_hydrolase-like"/>
</dbReference>
<dbReference type="InterPro" id="IPR029058">
    <property type="entry name" value="AB_hydrolase_fold"/>
</dbReference>
<gene>
    <name evidence="2" type="ORF">GGR43_000789</name>
</gene>
<reference evidence="2 3" key="1">
    <citation type="submission" date="2020-08" db="EMBL/GenBank/DDBJ databases">
        <title>Genomic Encyclopedia of Type Strains, Phase IV (KMG-IV): sequencing the most valuable type-strain genomes for metagenomic binning, comparative biology and taxonomic classification.</title>
        <authorList>
            <person name="Goeker M."/>
        </authorList>
    </citation>
    <scope>NUCLEOTIDE SEQUENCE [LARGE SCALE GENOMIC DNA]</scope>
    <source>
        <strain evidence="2 3">DSM 26189</strain>
    </source>
</reference>
<dbReference type="GO" id="GO:0008806">
    <property type="term" value="F:carboxymethylenebutenolidase activity"/>
    <property type="evidence" value="ECO:0007669"/>
    <property type="project" value="UniProtKB-EC"/>
</dbReference>
<dbReference type="Pfam" id="PF01738">
    <property type="entry name" value="DLH"/>
    <property type="match status" value="1"/>
</dbReference>
<evidence type="ECO:0000259" key="1">
    <source>
        <dbReference type="Pfam" id="PF01738"/>
    </source>
</evidence>